<protein>
    <recommendedName>
        <fullName evidence="8">Thioredoxin domain-containing protein</fullName>
    </recommendedName>
</protein>
<keyword evidence="5 7" id="KW-1133">Transmembrane helix</keyword>
<dbReference type="PANTHER" id="PTHR32234:SF0">
    <property type="entry name" value="THIOL:DISULFIDE INTERCHANGE PROTEIN DSBD"/>
    <property type="match status" value="1"/>
</dbReference>
<dbReference type="Pfam" id="PF13899">
    <property type="entry name" value="Thioredoxin_7"/>
    <property type="match status" value="1"/>
</dbReference>
<feature type="transmembrane region" description="Helical" evidence="7">
    <location>
        <begin position="157"/>
        <end position="177"/>
    </location>
</feature>
<dbReference type="EMBL" id="AP021874">
    <property type="protein sequence ID" value="BBO71230.1"/>
    <property type="molecule type" value="Genomic_DNA"/>
</dbReference>
<dbReference type="Gene3D" id="3.40.30.10">
    <property type="entry name" value="Glutaredoxin"/>
    <property type="match status" value="1"/>
</dbReference>
<feature type="transmembrane region" description="Helical" evidence="7">
    <location>
        <begin position="48"/>
        <end position="75"/>
    </location>
</feature>
<dbReference type="GO" id="GO:0015035">
    <property type="term" value="F:protein-disulfide reductase activity"/>
    <property type="evidence" value="ECO:0007669"/>
    <property type="project" value="TreeGrafter"/>
</dbReference>
<dbReference type="OrthoDB" id="9811036at2"/>
<dbReference type="AlphaFoldDB" id="A0A5K7YSC5"/>
<feature type="domain" description="Thioredoxin" evidence="8">
    <location>
        <begin position="256"/>
        <end position="386"/>
    </location>
</feature>
<dbReference type="PROSITE" id="PS51352">
    <property type="entry name" value="THIOREDOXIN_2"/>
    <property type="match status" value="1"/>
</dbReference>
<keyword evidence="4" id="KW-0201">Cytochrome c-type biogenesis</keyword>
<feature type="transmembrane region" description="Helical" evidence="7">
    <location>
        <begin position="6"/>
        <end position="27"/>
    </location>
</feature>
<feature type="transmembrane region" description="Helical" evidence="7">
    <location>
        <begin position="120"/>
        <end position="145"/>
    </location>
</feature>
<dbReference type="InterPro" id="IPR003834">
    <property type="entry name" value="Cyt_c_assmbl_TM_dom"/>
</dbReference>
<evidence type="ECO:0000256" key="1">
    <source>
        <dbReference type="ARBA" id="ARBA00004651"/>
    </source>
</evidence>
<evidence type="ECO:0000259" key="8">
    <source>
        <dbReference type="PROSITE" id="PS51352"/>
    </source>
</evidence>
<keyword evidence="10" id="KW-1185">Reference proteome</keyword>
<evidence type="ECO:0000313" key="10">
    <source>
        <dbReference type="Proteomes" id="UP000427906"/>
    </source>
</evidence>
<dbReference type="InterPro" id="IPR036249">
    <property type="entry name" value="Thioredoxin-like_sf"/>
</dbReference>
<keyword evidence="6 7" id="KW-0472">Membrane</keyword>
<evidence type="ECO:0000313" key="9">
    <source>
        <dbReference type="EMBL" id="BBO71230.1"/>
    </source>
</evidence>
<evidence type="ECO:0000256" key="5">
    <source>
        <dbReference type="ARBA" id="ARBA00022989"/>
    </source>
</evidence>
<dbReference type="GO" id="GO:0017004">
    <property type="term" value="P:cytochrome complex assembly"/>
    <property type="evidence" value="ECO:0007669"/>
    <property type="project" value="UniProtKB-KW"/>
</dbReference>
<proteinExistence type="predicted"/>
<reference evidence="9 10" key="1">
    <citation type="submission" date="2019-11" db="EMBL/GenBank/DDBJ databases">
        <title>Comparative genomics of hydrocarbon-degrading Desulfosarcina strains.</title>
        <authorList>
            <person name="Watanabe M."/>
            <person name="Kojima H."/>
            <person name="Fukui M."/>
        </authorList>
    </citation>
    <scope>NUCLEOTIDE SEQUENCE [LARGE SCALE GENOMIC DNA]</scope>
    <source>
        <strain evidence="9 10">PL12</strain>
    </source>
</reference>
<feature type="transmembrane region" description="Helical" evidence="7">
    <location>
        <begin position="197"/>
        <end position="217"/>
    </location>
</feature>
<dbReference type="InterPro" id="IPR013766">
    <property type="entry name" value="Thioredoxin_domain"/>
</dbReference>
<evidence type="ECO:0000256" key="7">
    <source>
        <dbReference type="SAM" id="Phobius"/>
    </source>
</evidence>
<dbReference type="GO" id="GO:0045454">
    <property type="term" value="P:cell redox homeostasis"/>
    <property type="evidence" value="ECO:0007669"/>
    <property type="project" value="TreeGrafter"/>
</dbReference>
<evidence type="ECO:0000256" key="6">
    <source>
        <dbReference type="ARBA" id="ARBA00023136"/>
    </source>
</evidence>
<evidence type="ECO:0000256" key="2">
    <source>
        <dbReference type="ARBA" id="ARBA00022475"/>
    </source>
</evidence>
<dbReference type="Pfam" id="PF02683">
    <property type="entry name" value="DsbD_TM"/>
    <property type="match status" value="1"/>
</dbReference>
<keyword evidence="2" id="KW-1003">Cell membrane</keyword>
<feature type="transmembrane region" description="Helical" evidence="7">
    <location>
        <begin position="87"/>
        <end position="108"/>
    </location>
</feature>
<keyword evidence="3 7" id="KW-0812">Transmembrane</keyword>
<feature type="transmembrane region" description="Helical" evidence="7">
    <location>
        <begin position="223"/>
        <end position="242"/>
    </location>
</feature>
<dbReference type="SUPFAM" id="SSF52833">
    <property type="entry name" value="Thioredoxin-like"/>
    <property type="match status" value="1"/>
</dbReference>
<dbReference type="Proteomes" id="UP000427906">
    <property type="component" value="Chromosome"/>
</dbReference>
<accession>A0A5K7YSC5</accession>
<gene>
    <name evidence="9" type="ORF">DSCA_51600</name>
</gene>
<dbReference type="GO" id="GO:0005886">
    <property type="term" value="C:plasma membrane"/>
    <property type="evidence" value="ECO:0007669"/>
    <property type="project" value="UniProtKB-SubCell"/>
</dbReference>
<comment type="subcellular location">
    <subcellularLocation>
        <location evidence="1">Cell membrane</location>
        <topology evidence="1">Multi-pass membrane protein</topology>
    </subcellularLocation>
</comment>
<organism evidence="9 10">
    <name type="scientific">Desulfosarcina alkanivorans</name>
    <dbReference type="NCBI Taxonomy" id="571177"/>
    <lineage>
        <taxon>Bacteria</taxon>
        <taxon>Pseudomonadati</taxon>
        <taxon>Thermodesulfobacteriota</taxon>
        <taxon>Desulfobacteria</taxon>
        <taxon>Desulfobacterales</taxon>
        <taxon>Desulfosarcinaceae</taxon>
        <taxon>Desulfosarcina</taxon>
    </lineage>
</organism>
<name>A0A5K7YSC5_9BACT</name>
<sequence>METIVAQSALAFGAGVMLNLMPCVLPVMPFKIQALLRETTGTRRSRALAAAALLAGSLAFFIVLGALTAGFGLMWGQQFQHPWFRLLLSFFLFAAAVATFTGWSWCLPQFVYRAPMSRHLGAFLTGALAGVLSTPCSGPFLGSVLAFTATRSPFDAIVTFGAIGSGLAFPYVMLMLWPGLLTRLSFNSRLAVHFKNLLGFVLLGGGLFFVQGFLPAALRQAGWIGLMLGGGAWLVFLFTGGARARLRPVGMMALALATLTGYQNISLRDHGGGIPWQVYSDALVEQAAGQPVLVEFTADWCINCKALARTTFRDRNLIEVIDTLGVIPLQVDLTRVDQRRREVFDRFGGRAIPYIVVLNGQGQPVHRHTGMVGADTLVEMLKSAAG</sequence>
<dbReference type="RefSeq" id="WP_155319096.1">
    <property type="nucleotide sequence ID" value="NZ_AP021874.1"/>
</dbReference>
<dbReference type="KEGG" id="dalk:DSCA_51600"/>
<evidence type="ECO:0000256" key="4">
    <source>
        <dbReference type="ARBA" id="ARBA00022748"/>
    </source>
</evidence>
<evidence type="ECO:0000256" key="3">
    <source>
        <dbReference type="ARBA" id="ARBA00022692"/>
    </source>
</evidence>
<dbReference type="PANTHER" id="PTHR32234">
    <property type="entry name" value="THIOL:DISULFIDE INTERCHANGE PROTEIN DSBD"/>
    <property type="match status" value="1"/>
</dbReference>